<evidence type="ECO:0000313" key="1">
    <source>
        <dbReference type="EMBL" id="VDY45208.1"/>
    </source>
</evidence>
<dbReference type="Proteomes" id="UP000281393">
    <property type="component" value="Chromosome"/>
</dbReference>
<dbReference type="EMBL" id="LR133909">
    <property type="protein sequence ID" value="VDY45208.1"/>
    <property type="molecule type" value="Genomic_DNA"/>
</dbReference>
<proteinExistence type="predicted"/>
<evidence type="ECO:0000313" key="2">
    <source>
        <dbReference type="Proteomes" id="UP000281393"/>
    </source>
</evidence>
<gene>
    <name evidence="1" type="primary">rhs_3</name>
    <name evidence="1" type="ORF">NCTC7102_04764</name>
</gene>
<organism evidence="1 2">
    <name type="scientific">Salmonella enterica subsp. enterica serovar Daytona</name>
    <dbReference type="NCBI Taxonomy" id="1962639"/>
    <lineage>
        <taxon>Bacteria</taxon>
        <taxon>Pseudomonadati</taxon>
        <taxon>Pseudomonadota</taxon>
        <taxon>Gammaproteobacteria</taxon>
        <taxon>Enterobacterales</taxon>
        <taxon>Enterobacteriaceae</taxon>
        <taxon>Salmonella</taxon>
    </lineage>
</organism>
<dbReference type="AlphaFoldDB" id="A0A447JMV5"/>
<sequence length="159" mass="17573">MLSDTGHFISEMWQPTVATAYPGSDPKQDDKIDCHKHPSSFTQFMAQKLQALTDDPVGTVLGAMNTFDVLETGFQAASALIGSVSNLFKGDDEPPQQNISPKGRGMCVSTASLRRAAGYAVPARQKWWMSLRTAYMYPVMYVSAGRFWWYGISKAVSHK</sequence>
<accession>A0A447JMV5</accession>
<protein>
    <submittedName>
        <fullName evidence="1">Rhs-family protein</fullName>
    </submittedName>
</protein>
<name>A0A447JMV5_SALET</name>
<reference evidence="1 2" key="1">
    <citation type="submission" date="2018-12" db="EMBL/GenBank/DDBJ databases">
        <authorList>
            <consortium name="Pathogen Informatics"/>
        </authorList>
    </citation>
    <scope>NUCLEOTIDE SEQUENCE [LARGE SCALE GENOMIC DNA]</scope>
    <source>
        <strain evidence="1 2">NCTC7102</strain>
    </source>
</reference>